<evidence type="ECO:0000256" key="2">
    <source>
        <dbReference type="ARBA" id="ARBA00022448"/>
    </source>
</evidence>
<keyword evidence="6 8" id="KW-0139">CF(1)</keyword>
<accession>A0ABZ2N5R0</accession>
<comment type="subcellular location">
    <subcellularLocation>
        <location evidence="8">Cell membrane</location>
        <topology evidence="8">Peripheral membrane protein</topology>
    </subcellularLocation>
    <subcellularLocation>
        <location evidence="1">Membrane</location>
    </subcellularLocation>
</comment>
<dbReference type="InterPro" id="IPR000711">
    <property type="entry name" value="ATPase_OSCP/dsu"/>
</dbReference>
<sequence length="179" mass="19994">MSNSVVAKRYALALFQIAKEQKQLDAIEEELRVVKAVFTESKELLPLLQSPKMTIQQKKALLQSAFTNASSYTVNLLMLLTERHREEHITDVVDAYIQLANEERGVAEATVVSVRPLTETEEAAISAQFSKKVGKQSLKITNEVDANLLGGLKVRIGNRIYDGSLRGKLDRLEKQLVVN</sequence>
<dbReference type="HAMAP" id="MF_01416">
    <property type="entry name" value="ATP_synth_delta_bact"/>
    <property type="match status" value="1"/>
</dbReference>
<keyword evidence="8" id="KW-1003">Cell membrane</keyword>
<evidence type="ECO:0000256" key="5">
    <source>
        <dbReference type="ARBA" id="ARBA00023136"/>
    </source>
</evidence>
<keyword evidence="5 8" id="KW-0472">Membrane</keyword>
<evidence type="ECO:0000256" key="3">
    <source>
        <dbReference type="ARBA" id="ARBA00022781"/>
    </source>
</evidence>
<dbReference type="NCBIfam" id="NF004403">
    <property type="entry name" value="PRK05758.2-4"/>
    <property type="match status" value="1"/>
</dbReference>
<comment type="function">
    <text evidence="8">F(1)F(0) ATP synthase produces ATP from ADP in the presence of a proton or sodium gradient. F-type ATPases consist of two structural domains, F(1) containing the extramembraneous catalytic core and F(0) containing the membrane proton channel, linked together by a central stalk and a peripheral stalk. During catalysis, ATP synthesis in the catalytic domain of F(1) is coupled via a rotary mechanism of the central stalk subunits to proton translocation.</text>
</comment>
<evidence type="ECO:0000256" key="6">
    <source>
        <dbReference type="ARBA" id="ARBA00023196"/>
    </source>
</evidence>
<protein>
    <recommendedName>
        <fullName evidence="8">ATP synthase subunit delta</fullName>
    </recommendedName>
    <alternativeName>
        <fullName evidence="8">ATP synthase F(1) sector subunit delta</fullName>
    </alternativeName>
    <alternativeName>
        <fullName evidence="8">F-type ATPase subunit delta</fullName>
        <shortName evidence="8">F-ATPase subunit delta</shortName>
    </alternativeName>
</protein>
<dbReference type="PROSITE" id="PS00389">
    <property type="entry name" value="ATPASE_DELTA"/>
    <property type="match status" value="1"/>
</dbReference>
<reference evidence="9 10" key="1">
    <citation type="submission" date="2024-02" db="EMBL/GenBank/DDBJ databases">
        <title>Seven novel Bacillus-like species.</title>
        <authorList>
            <person name="Liu G."/>
        </authorList>
    </citation>
    <scope>NUCLEOTIDE SEQUENCE [LARGE SCALE GENOMIC DNA]</scope>
    <source>
        <strain evidence="9 10">FJAT-52991</strain>
    </source>
</reference>
<dbReference type="PANTHER" id="PTHR11910">
    <property type="entry name" value="ATP SYNTHASE DELTA CHAIN"/>
    <property type="match status" value="1"/>
</dbReference>
<evidence type="ECO:0000256" key="4">
    <source>
        <dbReference type="ARBA" id="ARBA00023065"/>
    </source>
</evidence>
<dbReference type="Proteomes" id="UP001387364">
    <property type="component" value="Chromosome"/>
</dbReference>
<dbReference type="EMBL" id="CP147404">
    <property type="protein sequence ID" value="WXB92946.1"/>
    <property type="molecule type" value="Genomic_DNA"/>
</dbReference>
<dbReference type="InterPro" id="IPR026015">
    <property type="entry name" value="ATP_synth_OSCP/delta_N_sf"/>
</dbReference>
<evidence type="ECO:0000256" key="7">
    <source>
        <dbReference type="ARBA" id="ARBA00023310"/>
    </source>
</evidence>
<keyword evidence="2 8" id="KW-0813">Transport</keyword>
<evidence type="ECO:0000256" key="8">
    <source>
        <dbReference type="HAMAP-Rule" id="MF_01416"/>
    </source>
</evidence>
<proteinExistence type="inferred from homology"/>
<dbReference type="PRINTS" id="PR00125">
    <property type="entry name" value="ATPASEDELTA"/>
</dbReference>
<dbReference type="Gene3D" id="1.10.520.20">
    <property type="entry name" value="N-terminal domain of the delta subunit of the F1F0-ATP synthase"/>
    <property type="match status" value="1"/>
</dbReference>
<evidence type="ECO:0000256" key="1">
    <source>
        <dbReference type="ARBA" id="ARBA00004370"/>
    </source>
</evidence>
<dbReference type="NCBIfam" id="TIGR01145">
    <property type="entry name" value="ATP_synt_delta"/>
    <property type="match status" value="1"/>
</dbReference>
<evidence type="ECO:0000313" key="9">
    <source>
        <dbReference type="EMBL" id="WXB92946.1"/>
    </source>
</evidence>
<keyword evidence="10" id="KW-1185">Reference proteome</keyword>
<comment type="function">
    <text evidence="8">This protein is part of the stalk that links CF(0) to CF(1). It either transmits conformational changes from CF(0) to CF(1) or is implicated in proton conduction.</text>
</comment>
<dbReference type="Pfam" id="PF00213">
    <property type="entry name" value="OSCP"/>
    <property type="match status" value="1"/>
</dbReference>
<keyword evidence="7 8" id="KW-0066">ATP synthesis</keyword>
<evidence type="ECO:0000313" key="10">
    <source>
        <dbReference type="Proteomes" id="UP001387364"/>
    </source>
</evidence>
<comment type="similarity">
    <text evidence="8">Belongs to the ATPase delta chain family.</text>
</comment>
<dbReference type="RefSeq" id="WP_338751982.1">
    <property type="nucleotide sequence ID" value="NZ_CP147404.1"/>
</dbReference>
<organism evidence="9 10">
    <name type="scientific">Bacillus kandeliae</name>
    <dbReference type="NCBI Taxonomy" id="3129297"/>
    <lineage>
        <taxon>Bacteria</taxon>
        <taxon>Bacillati</taxon>
        <taxon>Bacillota</taxon>
        <taxon>Bacilli</taxon>
        <taxon>Bacillales</taxon>
        <taxon>Bacillaceae</taxon>
        <taxon>Bacillus</taxon>
    </lineage>
</organism>
<dbReference type="SUPFAM" id="SSF47928">
    <property type="entry name" value="N-terminal domain of the delta subunit of the F1F0-ATP synthase"/>
    <property type="match status" value="1"/>
</dbReference>
<dbReference type="InterPro" id="IPR020781">
    <property type="entry name" value="ATPase_OSCP/d_CS"/>
</dbReference>
<keyword evidence="4 8" id="KW-0406">Ion transport</keyword>
<gene>
    <name evidence="8" type="primary">atpH</name>
    <name evidence="9" type="ORF">WDJ61_17235</name>
</gene>
<keyword evidence="3 8" id="KW-0375">Hydrogen ion transport</keyword>
<name>A0ABZ2N5R0_9BACI</name>